<gene>
    <name evidence="1" type="ORF">KME28_09360</name>
</gene>
<sequence>MGKQHFLFCGDTASPQFVERIPFAALAIAITSDDWDHDWLIERAKTVIVFPESDLKEQLIEQLIKIFSTPRETVIFPWLPSKDMIKIAHKLKRQIFAGDPSLERCLEAIAQSKLTSEPF</sequence>
<organism evidence="1 2">
    <name type="scientific">Pelatocladus maniniholoensis HA4357-MV3</name>
    <dbReference type="NCBI Taxonomy" id="1117104"/>
    <lineage>
        <taxon>Bacteria</taxon>
        <taxon>Bacillati</taxon>
        <taxon>Cyanobacteriota</taxon>
        <taxon>Cyanophyceae</taxon>
        <taxon>Nostocales</taxon>
        <taxon>Nostocaceae</taxon>
        <taxon>Pelatocladus</taxon>
    </lineage>
</organism>
<reference evidence="1" key="1">
    <citation type="submission" date="2021-05" db="EMBL/GenBank/DDBJ databases">
        <authorList>
            <person name="Pietrasiak N."/>
            <person name="Ward R."/>
            <person name="Stajich J.E."/>
            <person name="Kurbessoian T."/>
        </authorList>
    </citation>
    <scope>NUCLEOTIDE SEQUENCE</scope>
    <source>
        <strain evidence="1">HA4357-MV3</strain>
    </source>
</reference>
<evidence type="ECO:0000313" key="2">
    <source>
        <dbReference type="Proteomes" id="UP000813215"/>
    </source>
</evidence>
<accession>A0A9E3H6Y0</accession>
<evidence type="ECO:0000313" key="1">
    <source>
        <dbReference type="EMBL" id="MBW4431918.1"/>
    </source>
</evidence>
<name>A0A9E3H6Y0_9NOST</name>
<reference evidence="1" key="2">
    <citation type="journal article" date="2022" name="Microbiol. Resour. Announc.">
        <title>Metagenome Sequencing to Explore Phylogenomics of Terrestrial Cyanobacteria.</title>
        <authorList>
            <person name="Ward R.D."/>
            <person name="Stajich J.E."/>
            <person name="Johansen J.R."/>
            <person name="Huntemann M."/>
            <person name="Clum A."/>
            <person name="Foster B."/>
            <person name="Foster B."/>
            <person name="Roux S."/>
            <person name="Palaniappan K."/>
            <person name="Varghese N."/>
            <person name="Mukherjee S."/>
            <person name="Reddy T.B.K."/>
            <person name="Daum C."/>
            <person name="Copeland A."/>
            <person name="Chen I.A."/>
            <person name="Ivanova N.N."/>
            <person name="Kyrpides N.C."/>
            <person name="Shapiro N."/>
            <person name="Eloe-Fadrosh E.A."/>
            <person name="Pietrasiak N."/>
        </authorList>
    </citation>
    <scope>NUCLEOTIDE SEQUENCE</scope>
    <source>
        <strain evidence="1">HA4357-MV3</strain>
    </source>
</reference>
<protein>
    <submittedName>
        <fullName evidence="1">Uncharacterized protein</fullName>
    </submittedName>
</protein>
<dbReference type="Proteomes" id="UP000813215">
    <property type="component" value="Unassembled WGS sequence"/>
</dbReference>
<comment type="caution">
    <text evidence="1">The sequence shown here is derived from an EMBL/GenBank/DDBJ whole genome shotgun (WGS) entry which is preliminary data.</text>
</comment>
<dbReference type="AlphaFoldDB" id="A0A9E3H6Y0"/>
<proteinExistence type="predicted"/>
<dbReference type="EMBL" id="JAHHHW010000076">
    <property type="protein sequence ID" value="MBW4431918.1"/>
    <property type="molecule type" value="Genomic_DNA"/>
</dbReference>